<dbReference type="CDD" id="cd02947">
    <property type="entry name" value="TRX_family"/>
    <property type="match status" value="1"/>
</dbReference>
<evidence type="ECO:0000259" key="1">
    <source>
        <dbReference type="PROSITE" id="PS51352"/>
    </source>
</evidence>
<organism evidence="2 3">
    <name type="scientific">Noviherbaspirillum album</name>
    <dbReference type="NCBI Taxonomy" id="3080276"/>
    <lineage>
        <taxon>Bacteria</taxon>
        <taxon>Pseudomonadati</taxon>
        <taxon>Pseudomonadota</taxon>
        <taxon>Betaproteobacteria</taxon>
        <taxon>Burkholderiales</taxon>
        <taxon>Oxalobacteraceae</taxon>
        <taxon>Noviherbaspirillum</taxon>
    </lineage>
</organism>
<dbReference type="InterPro" id="IPR013766">
    <property type="entry name" value="Thioredoxin_domain"/>
</dbReference>
<evidence type="ECO:0000313" key="2">
    <source>
        <dbReference type="EMBL" id="MEC4721817.1"/>
    </source>
</evidence>
<feature type="domain" description="Thioredoxin" evidence="1">
    <location>
        <begin position="1"/>
        <end position="115"/>
    </location>
</feature>
<proteinExistence type="predicted"/>
<sequence length="145" mass="16467">MSWTGFTLDDDNRTQLAQWLDDDTWVIACLCAAWCGTCETYRASFEQLAARHPDKRFAWIDIEDQADFIGEIDVDNFPTLLIQRGGHVAFFGTVLPDMKIADRLISAQAEKSGQQLQAEAGLSEERREWQRSRNLRTLLDNADAA</sequence>
<name>A0ABU6JDU7_9BURK</name>
<dbReference type="Pfam" id="PF00085">
    <property type="entry name" value="Thioredoxin"/>
    <property type="match status" value="1"/>
</dbReference>
<evidence type="ECO:0000313" key="3">
    <source>
        <dbReference type="Proteomes" id="UP001352263"/>
    </source>
</evidence>
<dbReference type="EMBL" id="JAWIIV010000022">
    <property type="protein sequence ID" value="MEC4721817.1"/>
    <property type="molecule type" value="Genomic_DNA"/>
</dbReference>
<dbReference type="SUPFAM" id="SSF52833">
    <property type="entry name" value="Thioredoxin-like"/>
    <property type="match status" value="1"/>
</dbReference>
<comment type="caution">
    <text evidence="2">The sequence shown here is derived from an EMBL/GenBank/DDBJ whole genome shotgun (WGS) entry which is preliminary data.</text>
</comment>
<dbReference type="Gene3D" id="3.40.30.10">
    <property type="entry name" value="Glutaredoxin"/>
    <property type="match status" value="1"/>
</dbReference>
<reference evidence="2 3" key="1">
    <citation type="submission" date="2023-10" db="EMBL/GenBank/DDBJ databases">
        <title>Noviherbaspirillum sp. CPCC 100848 genome assembly.</title>
        <authorList>
            <person name="Li X.Y."/>
            <person name="Fang X.M."/>
        </authorList>
    </citation>
    <scope>NUCLEOTIDE SEQUENCE [LARGE SCALE GENOMIC DNA]</scope>
    <source>
        <strain evidence="2 3">CPCC 100848</strain>
    </source>
</reference>
<gene>
    <name evidence="2" type="ORF">RY831_21850</name>
</gene>
<keyword evidence="3" id="KW-1185">Reference proteome</keyword>
<accession>A0ABU6JDU7</accession>
<dbReference type="RefSeq" id="WP_326508542.1">
    <property type="nucleotide sequence ID" value="NZ_JAWIIV010000022.1"/>
</dbReference>
<dbReference type="InterPro" id="IPR036249">
    <property type="entry name" value="Thioredoxin-like_sf"/>
</dbReference>
<protein>
    <submittedName>
        <fullName evidence="2">Thioredoxin family protein</fullName>
    </submittedName>
</protein>
<dbReference type="PROSITE" id="PS51352">
    <property type="entry name" value="THIOREDOXIN_2"/>
    <property type="match status" value="1"/>
</dbReference>
<dbReference type="Proteomes" id="UP001352263">
    <property type="component" value="Unassembled WGS sequence"/>
</dbReference>